<evidence type="ECO:0000313" key="10">
    <source>
        <dbReference type="EMBL" id="SOD98987.1"/>
    </source>
</evidence>
<keyword evidence="4 8" id="KW-0489">Methyltransferase</keyword>
<dbReference type="PANTHER" id="PTHR43467">
    <property type="entry name" value="COBALT-PRECORRIN-2 C(20)-METHYLTRANSFERASE"/>
    <property type="match status" value="1"/>
</dbReference>
<comment type="similarity">
    <text evidence="2 7 8">Belongs to the precorrin methyltransferase family.</text>
</comment>
<sequence length="233" mass="24218">MSAPGTLIGVGVGPGDPELVTLKALRVIREAPVLAWPANPEGHSMARTVVASWIPPGKTEIAVTMDFVSRGRTSANAAYDAAAAAIAGHLEAGRDVAVLCEGDPLFYGSFAYILARLGGRFPVSVVPGITSMTACAAVAARPVVLLDEVLTVLPATLAEDVLEARLVAADAAAVMKLGRHLPKVAAVLARLGLAEDARIVVRAGHPDQRLLTLPEALAEGVPYFSLLLVRKRP</sequence>
<keyword evidence="3" id="KW-0169">Cobalamin biosynthesis</keyword>
<dbReference type="InterPro" id="IPR012382">
    <property type="entry name" value="CobI/CbiL"/>
</dbReference>
<organism evidence="10 11">
    <name type="scientific">Caenispirillum bisanense</name>
    <dbReference type="NCBI Taxonomy" id="414052"/>
    <lineage>
        <taxon>Bacteria</taxon>
        <taxon>Pseudomonadati</taxon>
        <taxon>Pseudomonadota</taxon>
        <taxon>Alphaproteobacteria</taxon>
        <taxon>Rhodospirillales</taxon>
        <taxon>Novispirillaceae</taxon>
        <taxon>Caenispirillum</taxon>
    </lineage>
</organism>
<dbReference type="Gene3D" id="3.30.950.10">
    <property type="entry name" value="Methyltransferase, Cobalt-precorrin-4 Transmethylase, Domain 2"/>
    <property type="match status" value="1"/>
</dbReference>
<dbReference type="InterPro" id="IPR006364">
    <property type="entry name" value="CobI/CbiL/CobIJ_dom"/>
</dbReference>
<name>A0A286GTV3_9PROT</name>
<dbReference type="InterPro" id="IPR003043">
    <property type="entry name" value="Uropor_MeTrfase_CS"/>
</dbReference>
<keyword evidence="6" id="KW-0949">S-adenosyl-L-methionine</keyword>
<dbReference type="SUPFAM" id="SSF53790">
    <property type="entry name" value="Tetrapyrrole methylase"/>
    <property type="match status" value="1"/>
</dbReference>
<proteinExistence type="inferred from homology"/>
<dbReference type="PIRSF" id="PIRSF036427">
    <property type="entry name" value="Precrrn-2_mtase"/>
    <property type="match status" value="1"/>
</dbReference>
<dbReference type="PROSITE" id="PS00840">
    <property type="entry name" value="SUMT_2"/>
    <property type="match status" value="1"/>
</dbReference>
<evidence type="ECO:0000256" key="2">
    <source>
        <dbReference type="ARBA" id="ARBA00005879"/>
    </source>
</evidence>
<comment type="pathway">
    <text evidence="1">Cofactor biosynthesis; adenosylcobalamin biosynthesis.</text>
</comment>
<dbReference type="AlphaFoldDB" id="A0A286GTV3"/>
<keyword evidence="5 8" id="KW-0808">Transferase</keyword>
<dbReference type="InterPro" id="IPR000878">
    <property type="entry name" value="4pyrrol_Mease"/>
</dbReference>
<dbReference type="GO" id="GO:0030788">
    <property type="term" value="F:precorrin-2 C20-methyltransferase activity"/>
    <property type="evidence" value="ECO:0007669"/>
    <property type="project" value="InterPro"/>
</dbReference>
<dbReference type="UniPathway" id="UPA00148"/>
<evidence type="ECO:0000256" key="6">
    <source>
        <dbReference type="ARBA" id="ARBA00022691"/>
    </source>
</evidence>
<evidence type="ECO:0000256" key="5">
    <source>
        <dbReference type="ARBA" id="ARBA00022679"/>
    </source>
</evidence>
<dbReference type="CDD" id="cd11645">
    <property type="entry name" value="Precorrin_2_C20_MT"/>
    <property type="match status" value="1"/>
</dbReference>
<dbReference type="EMBL" id="OCNJ01000008">
    <property type="protein sequence ID" value="SOD98987.1"/>
    <property type="molecule type" value="Genomic_DNA"/>
</dbReference>
<keyword evidence="11" id="KW-1185">Reference proteome</keyword>
<evidence type="ECO:0000256" key="7">
    <source>
        <dbReference type="PIRNR" id="PIRNR036427"/>
    </source>
</evidence>
<accession>A0A286GTV3</accession>
<dbReference type="GO" id="GO:0032259">
    <property type="term" value="P:methylation"/>
    <property type="evidence" value="ECO:0007669"/>
    <property type="project" value="UniProtKB-KW"/>
</dbReference>
<dbReference type="PANTHER" id="PTHR43467:SF2">
    <property type="entry name" value="COBALT-PRECORRIN-2 C(20)-METHYLTRANSFERASE"/>
    <property type="match status" value="1"/>
</dbReference>
<dbReference type="OrthoDB" id="9804789at2"/>
<evidence type="ECO:0000256" key="3">
    <source>
        <dbReference type="ARBA" id="ARBA00022573"/>
    </source>
</evidence>
<reference evidence="10 11" key="1">
    <citation type="submission" date="2017-09" db="EMBL/GenBank/DDBJ databases">
        <authorList>
            <person name="Ehlers B."/>
            <person name="Leendertz F.H."/>
        </authorList>
    </citation>
    <scope>NUCLEOTIDE SEQUENCE [LARGE SCALE GENOMIC DNA]</scope>
    <source>
        <strain evidence="10 11">USBA 140</strain>
    </source>
</reference>
<dbReference type="Pfam" id="PF00590">
    <property type="entry name" value="TP_methylase"/>
    <property type="match status" value="1"/>
</dbReference>
<evidence type="ECO:0000259" key="9">
    <source>
        <dbReference type="Pfam" id="PF00590"/>
    </source>
</evidence>
<evidence type="ECO:0000313" key="11">
    <source>
        <dbReference type="Proteomes" id="UP000219621"/>
    </source>
</evidence>
<dbReference type="InterPro" id="IPR014777">
    <property type="entry name" value="4pyrrole_Mease_sub1"/>
</dbReference>
<dbReference type="InterPro" id="IPR035996">
    <property type="entry name" value="4pyrrol_Methylase_sf"/>
</dbReference>
<evidence type="ECO:0000256" key="1">
    <source>
        <dbReference type="ARBA" id="ARBA00004953"/>
    </source>
</evidence>
<gene>
    <name evidence="10" type="ORF">SAMN05421508_108175</name>
</gene>
<evidence type="ECO:0000256" key="4">
    <source>
        <dbReference type="ARBA" id="ARBA00022603"/>
    </source>
</evidence>
<dbReference type="Gene3D" id="3.40.1010.10">
    <property type="entry name" value="Cobalt-precorrin-4 Transmethylase, Domain 1"/>
    <property type="match status" value="1"/>
</dbReference>
<dbReference type="NCBIfam" id="TIGR01467">
    <property type="entry name" value="cobI_cbiL"/>
    <property type="match status" value="1"/>
</dbReference>
<dbReference type="GO" id="GO:0009236">
    <property type="term" value="P:cobalamin biosynthetic process"/>
    <property type="evidence" value="ECO:0007669"/>
    <property type="project" value="UniProtKB-UniRule"/>
</dbReference>
<dbReference type="Proteomes" id="UP000219621">
    <property type="component" value="Unassembled WGS sequence"/>
</dbReference>
<evidence type="ECO:0000256" key="8">
    <source>
        <dbReference type="RuleBase" id="RU003960"/>
    </source>
</evidence>
<protein>
    <submittedName>
        <fullName evidence="10">Precorrin-2/cobalt-factor-2 C20-methyltransferase</fullName>
    </submittedName>
</protein>
<dbReference type="RefSeq" id="WP_097280573.1">
    <property type="nucleotide sequence ID" value="NZ_OCNJ01000008.1"/>
</dbReference>
<feature type="domain" description="Tetrapyrrole methylase" evidence="9">
    <location>
        <begin position="6"/>
        <end position="213"/>
    </location>
</feature>
<dbReference type="InterPro" id="IPR014776">
    <property type="entry name" value="4pyrrole_Mease_sub2"/>
</dbReference>